<comment type="similarity">
    <text evidence="1">Belongs to the bacterial secretin family.</text>
</comment>
<dbReference type="Pfam" id="PF00263">
    <property type="entry name" value="Secretin"/>
    <property type="match status" value="1"/>
</dbReference>
<dbReference type="Proteomes" id="UP000070282">
    <property type="component" value="Unassembled WGS sequence"/>
</dbReference>
<comment type="caution">
    <text evidence="5">The sequence shown here is derived from an EMBL/GenBank/DDBJ whole genome shotgun (WGS) entry which is preliminary data.</text>
</comment>
<name>A0A137SER3_9GAMM</name>
<dbReference type="RefSeq" id="WP_082780523.1">
    <property type="nucleotide sequence ID" value="NZ_LOCO01000004.1"/>
</dbReference>
<feature type="chain" id="PRO_5007480528" evidence="2">
    <location>
        <begin position="34"/>
        <end position="398"/>
    </location>
</feature>
<evidence type="ECO:0000259" key="3">
    <source>
        <dbReference type="Pfam" id="PF00263"/>
    </source>
</evidence>
<dbReference type="EMBL" id="LOCO01000004">
    <property type="protein sequence ID" value="KXO10923.1"/>
    <property type="molecule type" value="Genomic_DNA"/>
</dbReference>
<organism evidence="5 6">
    <name type="scientific">Marinobacter excellens LAMA 842</name>
    <dbReference type="NCBI Taxonomy" id="1306954"/>
    <lineage>
        <taxon>Bacteria</taxon>
        <taxon>Pseudomonadati</taxon>
        <taxon>Pseudomonadota</taxon>
        <taxon>Gammaproteobacteria</taxon>
        <taxon>Pseudomonadales</taxon>
        <taxon>Marinobacteraceae</taxon>
        <taxon>Marinobacter</taxon>
    </lineage>
</organism>
<keyword evidence="2" id="KW-0732">Signal</keyword>
<dbReference type="GO" id="GO:0015627">
    <property type="term" value="C:type II protein secretion system complex"/>
    <property type="evidence" value="ECO:0007669"/>
    <property type="project" value="TreeGrafter"/>
</dbReference>
<evidence type="ECO:0000256" key="2">
    <source>
        <dbReference type="SAM" id="SignalP"/>
    </source>
</evidence>
<dbReference type="AlphaFoldDB" id="A0A137SER3"/>
<dbReference type="InterPro" id="IPR050810">
    <property type="entry name" value="Bact_Secretion_Sys_Channel"/>
</dbReference>
<accession>A0A137SER3</accession>
<dbReference type="InterPro" id="IPR004846">
    <property type="entry name" value="T2SS/T3SS_dom"/>
</dbReference>
<reference evidence="6" key="1">
    <citation type="submission" date="2015-12" db="EMBL/GenBank/DDBJ databases">
        <authorList>
            <person name="Lima A."/>
            <person name="Farahani Zayas N."/>
            <person name="Castro Da Silva M.A."/>
            <person name="Cabral A."/>
            <person name="Pessatti M.L."/>
        </authorList>
    </citation>
    <scope>NUCLEOTIDE SEQUENCE [LARGE SCALE GENOMIC DNA]</scope>
    <source>
        <strain evidence="6">LAMA 842</strain>
    </source>
</reference>
<protein>
    <submittedName>
        <fullName evidence="5">Flp pilus assembly protein CpaC</fullName>
    </submittedName>
</protein>
<dbReference type="PATRIC" id="fig|1306954.6.peg.2923"/>
<proteinExistence type="inferred from homology"/>
<dbReference type="InterPro" id="IPR001775">
    <property type="entry name" value="GspD/PilQ"/>
</dbReference>
<dbReference type="Pfam" id="PF13629">
    <property type="entry name" value="T2SS-T3SS_pil_N"/>
    <property type="match status" value="1"/>
</dbReference>
<dbReference type="InterPro" id="IPR032789">
    <property type="entry name" value="T2SS-T3SS_pil_N"/>
</dbReference>
<dbReference type="PANTHER" id="PTHR30332:SF17">
    <property type="entry name" value="TYPE IV PILIATION SYSTEM PROTEIN DR_0774-RELATED"/>
    <property type="match status" value="1"/>
</dbReference>
<gene>
    <name evidence="5" type="ORF">J122_1047</name>
</gene>
<feature type="signal peptide" evidence="2">
    <location>
        <begin position="1"/>
        <end position="33"/>
    </location>
</feature>
<dbReference type="PANTHER" id="PTHR30332">
    <property type="entry name" value="PROBABLE GENERAL SECRETION PATHWAY PROTEIN D"/>
    <property type="match status" value="1"/>
</dbReference>
<evidence type="ECO:0000313" key="5">
    <source>
        <dbReference type="EMBL" id="KXO10923.1"/>
    </source>
</evidence>
<evidence type="ECO:0000256" key="1">
    <source>
        <dbReference type="RuleBase" id="RU004003"/>
    </source>
</evidence>
<feature type="domain" description="Pilus formation protein N-terminal" evidence="4">
    <location>
        <begin position="35"/>
        <end position="104"/>
    </location>
</feature>
<evidence type="ECO:0000313" key="6">
    <source>
        <dbReference type="Proteomes" id="UP000070282"/>
    </source>
</evidence>
<dbReference type="GO" id="GO:0009306">
    <property type="term" value="P:protein secretion"/>
    <property type="evidence" value="ECO:0007669"/>
    <property type="project" value="InterPro"/>
</dbReference>
<sequence length="398" mass="41972">MYVDLCSRLKPSGRAFATALVASLLLIATPAMADADRVSVAPGEQHVLTFMKPLEKLSVSNPDVVSVTATGKQEVLVTAEAQGSAIVRAWLKGETSPRQTNFQVSDVLGSKNPLPMQVQTDIRVVEVNRSELNTLGVYYSRLFNGGNNSVTIAPPGSGATRGFPGASAAGVPGVGAEGFNLFSFGSSSLSIINALESGGFAYTLAEPSLVSLSGQTATFLSGGEFPIPVSSRDGDIQIEFKEFGVSLALTPTVVSEDQIILKVAPEVSELDFSSGVATGGVAVPGLRIRRTETMVSMASGESFIISGLVSRSTTNTSDRLPGLGNIPILGAFFRSDRIASEDKELIMVVTPRLVSPQRKLPADVRNFGKEYEYSSTGWLDMVINSRSAGEPIESGLSW</sequence>
<keyword evidence="6" id="KW-1185">Reference proteome</keyword>
<evidence type="ECO:0000259" key="4">
    <source>
        <dbReference type="Pfam" id="PF13629"/>
    </source>
</evidence>
<feature type="domain" description="Type II/III secretion system secretin-like" evidence="3">
    <location>
        <begin position="194"/>
        <end position="354"/>
    </location>
</feature>
<dbReference type="PRINTS" id="PR00811">
    <property type="entry name" value="BCTERIALGSPD"/>
</dbReference>